<evidence type="ECO:0000256" key="9">
    <source>
        <dbReference type="SAM" id="SignalP"/>
    </source>
</evidence>
<evidence type="ECO:0000313" key="10">
    <source>
        <dbReference type="EMBL" id="HIT41693.1"/>
    </source>
</evidence>
<dbReference type="InterPro" id="IPR004872">
    <property type="entry name" value="Lipoprotein_NlpA"/>
</dbReference>
<dbReference type="PIRSF" id="PIRSF002854">
    <property type="entry name" value="MetQ"/>
    <property type="match status" value="1"/>
</dbReference>
<dbReference type="Proteomes" id="UP000886860">
    <property type="component" value="Unassembled WGS sequence"/>
</dbReference>
<evidence type="ECO:0000256" key="5">
    <source>
        <dbReference type="ARBA" id="ARBA00023139"/>
    </source>
</evidence>
<name>A0A9D1GJ22_9FIRM</name>
<feature type="region of interest" description="Disordered" evidence="8">
    <location>
        <begin position="20"/>
        <end position="62"/>
    </location>
</feature>
<dbReference type="EMBL" id="DVKS01000105">
    <property type="protein sequence ID" value="HIT41693.1"/>
    <property type="molecule type" value="Genomic_DNA"/>
</dbReference>
<dbReference type="PANTHER" id="PTHR30429">
    <property type="entry name" value="D-METHIONINE-BINDING LIPOPROTEIN METQ"/>
    <property type="match status" value="1"/>
</dbReference>
<evidence type="ECO:0000256" key="4">
    <source>
        <dbReference type="ARBA" id="ARBA00023136"/>
    </source>
</evidence>
<feature type="lipid moiety-binding region" description="S-diacylglycerol cysteine" evidence="7">
    <location>
        <position position="21"/>
    </location>
</feature>
<dbReference type="Pfam" id="PF03180">
    <property type="entry name" value="Lipoprotein_9"/>
    <property type="match status" value="1"/>
</dbReference>
<dbReference type="CDD" id="cd13597">
    <property type="entry name" value="PBP2_lipoprotein_Tp32"/>
    <property type="match status" value="1"/>
</dbReference>
<organism evidence="10 11">
    <name type="scientific">Candidatus Caccovicinus merdipullorum</name>
    <dbReference type="NCBI Taxonomy" id="2840724"/>
    <lineage>
        <taxon>Bacteria</taxon>
        <taxon>Bacillati</taxon>
        <taxon>Bacillota</taxon>
        <taxon>Clostridia</taxon>
        <taxon>Eubacteriales</taxon>
        <taxon>Candidatus Caccovicinus</taxon>
    </lineage>
</organism>
<comment type="subcellular location">
    <subcellularLocation>
        <location evidence="1">Membrane</location>
        <topology evidence="1">Lipid-anchor</topology>
    </subcellularLocation>
</comment>
<sequence>MKKRFGILLAASLTALSLAGCGGSQNSTDTNGTTASAESESTQAQENADEAGQTEESQAETGELETIVVGASPAPHAEILKAAQEAMKAKGYNLEVREYTDYVQPNNALEAGDLDANYFQHLPYLEEFNAQHGTHLANAGAIHYEPFGIYAGKTTDLAALPDGAKVAVPNDVTNEARALLLLEEQGLITLKEGADLNATKNDIAENPKNLDILEIEAAQIPRSLQDVDIAVINGNYAIAAGLKVADALAAETADSLAAVTYQNVIAVREEDAEKDSIKALVEVLKSDEIKDFISETYQGAVVPVE</sequence>
<feature type="signal peptide" evidence="9">
    <location>
        <begin position="1"/>
        <end position="19"/>
    </location>
</feature>
<comment type="similarity">
    <text evidence="2">Belongs to the NlpA lipoprotein family.</text>
</comment>
<gene>
    <name evidence="10" type="ORF">IAB60_06285</name>
</gene>
<keyword evidence="3 9" id="KW-0732">Signal</keyword>
<dbReference type="SUPFAM" id="SSF53850">
    <property type="entry name" value="Periplasmic binding protein-like II"/>
    <property type="match status" value="1"/>
</dbReference>
<evidence type="ECO:0000256" key="8">
    <source>
        <dbReference type="SAM" id="MobiDB-lite"/>
    </source>
</evidence>
<keyword evidence="5" id="KW-0564">Palmitate</keyword>
<feature type="compositionally biased region" description="Polar residues" evidence="8">
    <location>
        <begin position="25"/>
        <end position="46"/>
    </location>
</feature>
<keyword evidence="4" id="KW-0472">Membrane</keyword>
<evidence type="ECO:0000256" key="3">
    <source>
        <dbReference type="ARBA" id="ARBA00022729"/>
    </source>
</evidence>
<proteinExistence type="inferred from homology"/>
<dbReference type="PROSITE" id="PS51257">
    <property type="entry name" value="PROKAR_LIPOPROTEIN"/>
    <property type="match status" value="1"/>
</dbReference>
<dbReference type="GO" id="GO:0016020">
    <property type="term" value="C:membrane"/>
    <property type="evidence" value="ECO:0007669"/>
    <property type="project" value="UniProtKB-SubCell"/>
</dbReference>
<evidence type="ECO:0000256" key="2">
    <source>
        <dbReference type="ARBA" id="ARBA00008973"/>
    </source>
</evidence>
<dbReference type="PANTHER" id="PTHR30429:SF0">
    <property type="entry name" value="METHIONINE-BINDING LIPOPROTEIN METQ"/>
    <property type="match status" value="1"/>
</dbReference>
<accession>A0A9D1GJ22</accession>
<dbReference type="Gene3D" id="3.40.190.10">
    <property type="entry name" value="Periplasmic binding protein-like II"/>
    <property type="match status" value="2"/>
</dbReference>
<evidence type="ECO:0000256" key="1">
    <source>
        <dbReference type="ARBA" id="ARBA00004635"/>
    </source>
</evidence>
<evidence type="ECO:0000256" key="6">
    <source>
        <dbReference type="ARBA" id="ARBA00023288"/>
    </source>
</evidence>
<dbReference type="AlphaFoldDB" id="A0A9D1GJ22"/>
<keyword evidence="6" id="KW-0449">Lipoprotein</keyword>
<reference evidence="10" key="1">
    <citation type="submission" date="2020-10" db="EMBL/GenBank/DDBJ databases">
        <authorList>
            <person name="Gilroy R."/>
        </authorList>
    </citation>
    <scope>NUCLEOTIDE SEQUENCE</scope>
    <source>
        <strain evidence="10">CHK123-3438</strain>
    </source>
</reference>
<protein>
    <submittedName>
        <fullName evidence="10">Metal ABC transporter substrate-binding protein</fullName>
    </submittedName>
</protein>
<reference evidence="10" key="2">
    <citation type="journal article" date="2021" name="PeerJ">
        <title>Extensive microbial diversity within the chicken gut microbiome revealed by metagenomics and culture.</title>
        <authorList>
            <person name="Gilroy R."/>
            <person name="Ravi A."/>
            <person name="Getino M."/>
            <person name="Pursley I."/>
            <person name="Horton D.L."/>
            <person name="Alikhan N.F."/>
            <person name="Baker D."/>
            <person name="Gharbi K."/>
            <person name="Hall N."/>
            <person name="Watson M."/>
            <person name="Adriaenssens E.M."/>
            <person name="Foster-Nyarko E."/>
            <person name="Jarju S."/>
            <person name="Secka A."/>
            <person name="Antonio M."/>
            <person name="Oren A."/>
            <person name="Chaudhuri R.R."/>
            <person name="La Ragione R."/>
            <person name="Hildebrand F."/>
            <person name="Pallen M.J."/>
        </authorList>
    </citation>
    <scope>NUCLEOTIDE SEQUENCE</scope>
    <source>
        <strain evidence="10">CHK123-3438</strain>
    </source>
</reference>
<evidence type="ECO:0000313" key="11">
    <source>
        <dbReference type="Proteomes" id="UP000886860"/>
    </source>
</evidence>
<comment type="caution">
    <text evidence="10">The sequence shown here is derived from an EMBL/GenBank/DDBJ whole genome shotgun (WGS) entry which is preliminary data.</text>
</comment>
<evidence type="ECO:0000256" key="7">
    <source>
        <dbReference type="PIRSR" id="PIRSR002854-1"/>
    </source>
</evidence>
<feature type="chain" id="PRO_5038627957" evidence="9">
    <location>
        <begin position="20"/>
        <end position="305"/>
    </location>
</feature>